<keyword evidence="3" id="KW-1185">Reference proteome</keyword>
<feature type="region of interest" description="Disordered" evidence="1">
    <location>
        <begin position="119"/>
        <end position="142"/>
    </location>
</feature>
<dbReference type="Proteomes" id="UP001362999">
    <property type="component" value="Unassembled WGS sequence"/>
</dbReference>
<proteinExistence type="predicted"/>
<dbReference type="AlphaFoldDB" id="A0AAW0AD33"/>
<dbReference type="EMBL" id="JAWWNJ010000074">
    <property type="protein sequence ID" value="KAK7006819.1"/>
    <property type="molecule type" value="Genomic_DNA"/>
</dbReference>
<comment type="caution">
    <text evidence="2">The sequence shown here is derived from an EMBL/GenBank/DDBJ whole genome shotgun (WGS) entry which is preliminary data.</text>
</comment>
<protein>
    <submittedName>
        <fullName evidence="2">Uncharacterized protein</fullName>
    </submittedName>
</protein>
<accession>A0AAW0AD33</accession>
<sequence>MSEALKQAVRCGSRTARDDYLKQFGLHNFAHFLWKFAHSEPYKAVGYDCLHYFDGGIWGRHVWVLFKQYLQDHELAETFNKYMDQFPRWRNLKHLSSATKIDYSEGQTFVDILIDKSRRGKHSNEGDEPKYEHARRRRLPAGSQCTVPKDEWKECRASGMSIVSLDCSQISVLDENEETMARLDMEVHAWQESQRLESEFKSIPAAVAGQERHWKLGSADSRLQPRRLERLNQGNSLYRNFEMRLSTPVHREEDIESRVNWKSERDILRCNPKFHGRPRYDSVIFSAENDELAMGELGYINLGGYGRDGFCHFFEYFILARGEHINYYFEYLIHGLERRILPLASEDYPPEEANVVPCCGIAIASEDGRSHHVHSALTSSTTSPGTIILNATNSSFNRIAVCASLFLWARDVNPAGLI</sequence>
<organism evidence="2 3">
    <name type="scientific">Favolaschia claudopus</name>
    <dbReference type="NCBI Taxonomy" id="2862362"/>
    <lineage>
        <taxon>Eukaryota</taxon>
        <taxon>Fungi</taxon>
        <taxon>Dikarya</taxon>
        <taxon>Basidiomycota</taxon>
        <taxon>Agaricomycotina</taxon>
        <taxon>Agaricomycetes</taxon>
        <taxon>Agaricomycetidae</taxon>
        <taxon>Agaricales</taxon>
        <taxon>Marasmiineae</taxon>
        <taxon>Mycenaceae</taxon>
        <taxon>Favolaschia</taxon>
    </lineage>
</organism>
<name>A0AAW0AD33_9AGAR</name>
<evidence type="ECO:0000313" key="3">
    <source>
        <dbReference type="Proteomes" id="UP001362999"/>
    </source>
</evidence>
<evidence type="ECO:0000313" key="2">
    <source>
        <dbReference type="EMBL" id="KAK7006819.1"/>
    </source>
</evidence>
<feature type="compositionally biased region" description="Basic and acidic residues" evidence="1">
    <location>
        <begin position="119"/>
        <end position="132"/>
    </location>
</feature>
<evidence type="ECO:0000256" key="1">
    <source>
        <dbReference type="SAM" id="MobiDB-lite"/>
    </source>
</evidence>
<reference evidence="2 3" key="1">
    <citation type="journal article" date="2024" name="J Genomics">
        <title>Draft genome sequencing and assembly of Favolaschia claudopus CIRM-BRFM 2984 isolated from oak limbs.</title>
        <authorList>
            <person name="Navarro D."/>
            <person name="Drula E."/>
            <person name="Chaduli D."/>
            <person name="Cazenave R."/>
            <person name="Ahrendt S."/>
            <person name="Wang J."/>
            <person name="Lipzen A."/>
            <person name="Daum C."/>
            <person name="Barry K."/>
            <person name="Grigoriev I.V."/>
            <person name="Favel A."/>
            <person name="Rosso M.N."/>
            <person name="Martin F."/>
        </authorList>
    </citation>
    <scope>NUCLEOTIDE SEQUENCE [LARGE SCALE GENOMIC DNA]</scope>
    <source>
        <strain evidence="2 3">CIRM-BRFM 2984</strain>
    </source>
</reference>
<gene>
    <name evidence="2" type="ORF">R3P38DRAFT_2793500</name>
</gene>